<accession>A0A8J3HRX2</accession>
<evidence type="ECO:0000313" key="1">
    <source>
        <dbReference type="EMBL" id="GHO42156.1"/>
    </source>
</evidence>
<keyword evidence="2" id="KW-1185">Reference proteome</keyword>
<dbReference type="PANTHER" id="PTHR38479:SF2">
    <property type="entry name" value="WINGED HELIX DNA-BINDING DOMAIN-CONTAINING PROTEIN"/>
    <property type="match status" value="1"/>
</dbReference>
<comment type="caution">
    <text evidence="1">The sequence shown here is derived from an EMBL/GenBank/DDBJ whole genome shotgun (WGS) entry which is preliminary data.</text>
</comment>
<dbReference type="Pfam" id="PF06224">
    <property type="entry name" value="AlkZ-like"/>
    <property type="match status" value="1"/>
</dbReference>
<evidence type="ECO:0008006" key="3">
    <source>
        <dbReference type="Google" id="ProtNLM"/>
    </source>
</evidence>
<dbReference type="InterPro" id="IPR009351">
    <property type="entry name" value="AlkZ-like"/>
</dbReference>
<proteinExistence type="predicted"/>
<reference evidence="1" key="1">
    <citation type="submission" date="2020-10" db="EMBL/GenBank/DDBJ databases">
        <title>Taxonomic study of unclassified bacteria belonging to the class Ktedonobacteria.</title>
        <authorList>
            <person name="Yabe S."/>
            <person name="Wang C.M."/>
            <person name="Zheng Y."/>
            <person name="Sakai Y."/>
            <person name="Cavaletti L."/>
            <person name="Monciardini P."/>
            <person name="Donadio S."/>
        </authorList>
    </citation>
    <scope>NUCLEOTIDE SEQUENCE</scope>
    <source>
        <strain evidence="1">SOSP1-1</strain>
    </source>
</reference>
<name>A0A8J3HRX2_9CHLR</name>
<dbReference type="EMBL" id="BNJF01000001">
    <property type="protein sequence ID" value="GHO42156.1"/>
    <property type="molecule type" value="Genomic_DNA"/>
</dbReference>
<dbReference type="PANTHER" id="PTHR38479">
    <property type="entry name" value="LMO0824 PROTEIN"/>
    <property type="match status" value="1"/>
</dbReference>
<sequence length="342" mass="37213">MSAAFWSIGLRITSITQRVVREALWTERSLVKTFGPRGTVHLLAAQDLPMWTSALSALPPSHNGQTKEVRLTSEQTDEVVNAIATALCDAELTIDELSAAVIAATGPWAGELVVPAFNGMWPRWRMALATAGTRGALCFGPNRGPKVTYTNPQRFLPGLRPADGSTALTWLIKCYLYAYGPATPQQFAQWLNAPRRWATELFDSLSGELQQVEVNGSLAWVVAGDTTVPSIMPQSVLLLPYFDAYTVGSHPRELLFPGRAAKRALTPSGQAGNFPVLLIDGIVAGVWHQRRSGRWIDITVEPFDQLTAAQRRDLDDQVERIGAFLEGNPRLTIGTVTAGGHA</sequence>
<gene>
    <name evidence="1" type="ORF">KSX_03190</name>
</gene>
<organism evidence="1 2">
    <name type="scientific">Ktedonospora formicarum</name>
    <dbReference type="NCBI Taxonomy" id="2778364"/>
    <lineage>
        <taxon>Bacteria</taxon>
        <taxon>Bacillati</taxon>
        <taxon>Chloroflexota</taxon>
        <taxon>Ktedonobacteria</taxon>
        <taxon>Ktedonobacterales</taxon>
        <taxon>Ktedonobacteraceae</taxon>
        <taxon>Ktedonospora</taxon>
    </lineage>
</organism>
<dbReference type="Proteomes" id="UP000612362">
    <property type="component" value="Unassembled WGS sequence"/>
</dbReference>
<evidence type="ECO:0000313" key="2">
    <source>
        <dbReference type="Proteomes" id="UP000612362"/>
    </source>
</evidence>
<protein>
    <recommendedName>
        <fullName evidence="3">Winged helix DNA-binding domain-containing protein</fullName>
    </recommendedName>
</protein>
<dbReference type="AlphaFoldDB" id="A0A8J3HRX2"/>